<dbReference type="OrthoDB" id="2139526at2"/>
<keyword evidence="1" id="KW-0812">Transmembrane</keyword>
<evidence type="ECO:0000313" key="5">
    <source>
        <dbReference type="Proteomes" id="UP000220669"/>
    </source>
</evidence>
<gene>
    <name evidence="2" type="ORF">CRM96_04490</name>
    <name evidence="3" type="ORF">EA71_00937</name>
    <name evidence="4" type="ORF">NCTC8129_01988</name>
</gene>
<dbReference type="KEGG" id="edu:LIU_05935"/>
<dbReference type="EMBL" id="LEPB01000004">
    <property type="protein sequence ID" value="RCA10206.1"/>
    <property type="molecule type" value="Genomic_DNA"/>
</dbReference>
<dbReference type="Pfam" id="PF11151">
    <property type="entry name" value="DUF2929"/>
    <property type="match status" value="1"/>
</dbReference>
<dbReference type="InterPro" id="IPR021324">
    <property type="entry name" value="DUF2929"/>
</dbReference>
<evidence type="ECO:0000313" key="3">
    <source>
        <dbReference type="EMBL" id="RCA10206.1"/>
    </source>
</evidence>
<reference evidence="4 7" key="3">
    <citation type="submission" date="2018-06" db="EMBL/GenBank/DDBJ databases">
        <authorList>
            <consortium name="Pathogen Informatics"/>
            <person name="Doyle S."/>
        </authorList>
    </citation>
    <scope>NUCLEOTIDE SEQUENCE [LARGE SCALE GENOMIC DNA]</scope>
    <source>
        <strain evidence="4 7">NCTC8129</strain>
    </source>
</reference>
<dbReference type="Proteomes" id="UP000254070">
    <property type="component" value="Unassembled WGS sequence"/>
</dbReference>
<dbReference type="AlphaFoldDB" id="A0A2A7SKY6"/>
<protein>
    <submittedName>
        <fullName evidence="2">DUF2929 domain-containing protein</fullName>
    </submittedName>
    <submittedName>
        <fullName evidence="4">Protein of uncharacterized function (DUF2929)</fullName>
    </submittedName>
</protein>
<accession>A0A2A7SKY6</accession>
<keyword evidence="1" id="KW-1133">Transmembrane helix</keyword>
<dbReference type="Proteomes" id="UP000220669">
    <property type="component" value="Unassembled WGS sequence"/>
</dbReference>
<dbReference type="STRING" id="53345.LIU_05935"/>
<reference evidence="3 6" key="1">
    <citation type="submission" date="2015-06" db="EMBL/GenBank/DDBJ databases">
        <title>The Genome Sequence of Enterococcus durans 4EA1.</title>
        <authorList>
            <consortium name="The Broad Institute Genomics Platform"/>
            <consortium name="The Broad Institute Genome Sequencing Center for Infectious Disease"/>
            <person name="Earl A.M."/>
            <person name="Van Tyne D."/>
            <person name="Lebreton F."/>
            <person name="Saavedra J.T."/>
            <person name="Gilmore M.S."/>
            <person name="Manson Mcguire A."/>
            <person name="Clock S."/>
            <person name="Crupain M."/>
            <person name="Rangan U."/>
            <person name="Young S."/>
            <person name="Abouelleil A."/>
            <person name="Cao P."/>
            <person name="Chapman S.B."/>
            <person name="Griggs A."/>
            <person name="Priest M."/>
            <person name="Shea T."/>
            <person name="Wortman J."/>
            <person name="Nusbaum C."/>
            <person name="Birren B."/>
        </authorList>
    </citation>
    <scope>NUCLEOTIDE SEQUENCE [LARGE SCALE GENOMIC DNA]</scope>
    <source>
        <strain evidence="3 6">4EA1</strain>
    </source>
</reference>
<sequence>MRYIVTLFWSFVLGQVVGYIGGALTKGAYDFTLTTIISLIAGVIVILLGAVAVPRKEASSHS</sequence>
<dbReference type="EMBL" id="PDEB01000004">
    <property type="protein sequence ID" value="PEH44317.1"/>
    <property type="molecule type" value="Genomic_DNA"/>
</dbReference>
<dbReference type="EMBL" id="UGIF01000002">
    <property type="protein sequence ID" value="STP29778.1"/>
    <property type="molecule type" value="Genomic_DNA"/>
</dbReference>
<evidence type="ECO:0000313" key="4">
    <source>
        <dbReference type="EMBL" id="STP29778.1"/>
    </source>
</evidence>
<evidence type="ECO:0000313" key="6">
    <source>
        <dbReference type="Proteomes" id="UP000252797"/>
    </source>
</evidence>
<dbReference type="Proteomes" id="UP000252797">
    <property type="component" value="Unassembled WGS sequence"/>
</dbReference>
<organism evidence="3 6">
    <name type="scientific">Enterococcus durans</name>
    <dbReference type="NCBI Taxonomy" id="53345"/>
    <lineage>
        <taxon>Bacteria</taxon>
        <taxon>Bacillati</taxon>
        <taxon>Bacillota</taxon>
        <taxon>Bacilli</taxon>
        <taxon>Lactobacillales</taxon>
        <taxon>Enterococcaceae</taxon>
        <taxon>Enterococcus</taxon>
    </lineage>
</organism>
<name>A0A2A7SKY6_9ENTE</name>
<dbReference type="GeneID" id="56743580"/>
<reference evidence="2 5" key="2">
    <citation type="submission" date="2017-09" db="EMBL/GenBank/DDBJ databases">
        <title>FDA dAtabase for Regulatory Grade micrObial Sequences (FDA-ARGOS): Supporting development and validation of Infectious Disease Dx tests.</title>
        <authorList>
            <person name="Minogue T."/>
            <person name="Wolcott M."/>
            <person name="Wasieloski L."/>
            <person name="Aguilar W."/>
            <person name="Moore D."/>
            <person name="Tallon L.J."/>
            <person name="Sadzewicz L."/>
            <person name="Ott S."/>
            <person name="Zhao X."/>
            <person name="Nagaraj S."/>
            <person name="Vavikolanu K."/>
            <person name="Aluvathingal J."/>
            <person name="Nadendla S."/>
            <person name="Sichtig H."/>
        </authorList>
    </citation>
    <scope>NUCLEOTIDE SEQUENCE [LARGE SCALE GENOMIC DNA]</scope>
    <source>
        <strain evidence="2 5">FDAARGOS_396</strain>
    </source>
</reference>
<keyword evidence="1" id="KW-0472">Membrane</keyword>
<feature type="transmembrane region" description="Helical" evidence="1">
    <location>
        <begin position="28"/>
        <end position="53"/>
    </location>
</feature>
<evidence type="ECO:0000313" key="7">
    <source>
        <dbReference type="Proteomes" id="UP000254070"/>
    </source>
</evidence>
<evidence type="ECO:0000313" key="2">
    <source>
        <dbReference type="EMBL" id="PEH44317.1"/>
    </source>
</evidence>
<evidence type="ECO:0000256" key="1">
    <source>
        <dbReference type="SAM" id="Phobius"/>
    </source>
</evidence>
<dbReference type="RefSeq" id="WP_005875025.1">
    <property type="nucleotide sequence ID" value="NZ_CABGIZ010000002.1"/>
</dbReference>
<proteinExistence type="predicted"/>